<dbReference type="EMBL" id="SMFU01000013">
    <property type="protein sequence ID" value="TCK03008.1"/>
    <property type="molecule type" value="Genomic_DNA"/>
</dbReference>
<evidence type="ECO:0000313" key="2">
    <source>
        <dbReference type="Proteomes" id="UP000294546"/>
    </source>
</evidence>
<keyword evidence="2" id="KW-1185">Reference proteome</keyword>
<dbReference type="Gene3D" id="3.40.50.300">
    <property type="entry name" value="P-loop containing nucleotide triphosphate hydrolases"/>
    <property type="match status" value="1"/>
</dbReference>
<dbReference type="AlphaFoldDB" id="A0A4R1G688"/>
<gene>
    <name evidence="1" type="ORF">CLV83_4063</name>
</gene>
<organism evidence="1 2">
    <name type="scientific">Marinobacterium mangrovicola</name>
    <dbReference type="NCBI Taxonomy" id="1476959"/>
    <lineage>
        <taxon>Bacteria</taxon>
        <taxon>Pseudomonadati</taxon>
        <taxon>Pseudomonadota</taxon>
        <taxon>Gammaproteobacteria</taxon>
        <taxon>Oceanospirillales</taxon>
        <taxon>Oceanospirillaceae</taxon>
        <taxon>Marinobacterium</taxon>
    </lineage>
</organism>
<dbReference type="Proteomes" id="UP000294546">
    <property type="component" value="Unassembled WGS sequence"/>
</dbReference>
<accession>A0A4R1G688</accession>
<dbReference type="SUPFAM" id="SSF52540">
    <property type="entry name" value="P-loop containing nucleoside triphosphate hydrolases"/>
    <property type="match status" value="1"/>
</dbReference>
<sequence length="683" mass="78160">MISLPDPSALAQEFSDAVWTKEFSNVSSPKLIEAWKTLFHTYNDSIENNQSCTQPVRKKVVSMPTGTGKSQATIHYLRKFYDLEELEDIGVLVITFFTAEAEQACDSINKSEIAHTANYHSADHNLSDTLLGNTQVLYITHAQYLLALQDSERLKKLNTYRKKPRSLIIIDESISQINDHRITLDDFRTATSKITELLEADNLLQDSDKKKLKEEKDYLNSIMKLMDSLENKITRSSGVYASNEQIETIKNPLASLNCLKSFCSGDKAKILKRIDSSTNFLELKELIDTLIAIQTQDICYFSKGLYGLALNTVSWIDIQDKNTVILDATADINQIYKLHKNIDVVSIPSKLRRYKNVTLHVSEQIYNLGRKQLDEWSTLENIRDHFNQLIEYLSPFKEEYALEVLSAEFDKRKPKNELEDKILIVTHANVAKKIRDFLNIIKNDYRYPTHPGIEIGHWGNLTGKNDFKDYNKIVIIGFFNKPETHTTNLHITSDTGLCAIRKYNHSDIAEEIESERTEIKHSDLAAEVIQAINRIRCRSVIDKEGNCSKSDIYLLNTSDRNSFNYVLNKIEKHMPEIQILTDSNLVLSDGLKHNSEGRTGRPTDEYDNMFINYVVTLPDGTYKTSDIKRGSTVSERPMKRIWKSIQDAQNNYDDSNTLHAFCKEHGISLRGSGRGKMMVKSKK</sequence>
<evidence type="ECO:0008006" key="3">
    <source>
        <dbReference type="Google" id="ProtNLM"/>
    </source>
</evidence>
<dbReference type="RefSeq" id="WP_132296946.1">
    <property type="nucleotide sequence ID" value="NZ_SMFU01000013.1"/>
</dbReference>
<reference evidence="1 2" key="1">
    <citation type="submission" date="2019-03" db="EMBL/GenBank/DDBJ databases">
        <title>Genomic Encyclopedia of Archaeal and Bacterial Type Strains, Phase II (KMG-II): from individual species to whole genera.</title>
        <authorList>
            <person name="Goeker M."/>
        </authorList>
    </citation>
    <scope>NUCLEOTIDE SEQUENCE [LARGE SCALE GENOMIC DNA]</scope>
    <source>
        <strain evidence="1 2">DSM 27697</strain>
    </source>
</reference>
<comment type="caution">
    <text evidence="1">The sequence shown here is derived from an EMBL/GenBank/DDBJ whole genome shotgun (WGS) entry which is preliminary data.</text>
</comment>
<name>A0A4R1G688_9GAMM</name>
<evidence type="ECO:0000313" key="1">
    <source>
        <dbReference type="EMBL" id="TCK03008.1"/>
    </source>
</evidence>
<dbReference type="InterPro" id="IPR027417">
    <property type="entry name" value="P-loop_NTPase"/>
</dbReference>
<protein>
    <recommendedName>
        <fullName evidence="3">Type III restriction/modification enzyme restriction subunit</fullName>
    </recommendedName>
</protein>
<dbReference type="OrthoDB" id="7107804at2"/>
<proteinExistence type="predicted"/>